<dbReference type="Pfam" id="PF01612">
    <property type="entry name" value="DNA_pol_A_exo1"/>
    <property type="match status" value="1"/>
</dbReference>
<dbReference type="SUPFAM" id="SSF47819">
    <property type="entry name" value="HRDC-like"/>
    <property type="match status" value="1"/>
</dbReference>
<dbReference type="InterPro" id="IPR045092">
    <property type="entry name" value="Rrp6-like"/>
</dbReference>
<dbReference type="Gene3D" id="1.10.150.80">
    <property type="entry name" value="HRDC domain"/>
    <property type="match status" value="1"/>
</dbReference>
<evidence type="ECO:0000256" key="4">
    <source>
        <dbReference type="ARBA" id="ARBA00022801"/>
    </source>
</evidence>
<dbReference type="PROSITE" id="PS50967">
    <property type="entry name" value="HRDC"/>
    <property type="match status" value="1"/>
</dbReference>
<feature type="compositionally biased region" description="Polar residues" evidence="9">
    <location>
        <begin position="168"/>
        <end position="179"/>
    </location>
</feature>
<organism evidence="11 12">
    <name type="scientific">Ascosphaera apis ARSEF 7405</name>
    <dbReference type="NCBI Taxonomy" id="392613"/>
    <lineage>
        <taxon>Eukaryota</taxon>
        <taxon>Fungi</taxon>
        <taxon>Dikarya</taxon>
        <taxon>Ascomycota</taxon>
        <taxon>Pezizomycotina</taxon>
        <taxon>Eurotiomycetes</taxon>
        <taxon>Eurotiomycetidae</taxon>
        <taxon>Onygenales</taxon>
        <taxon>Ascosphaeraceae</taxon>
        <taxon>Ascosphaera</taxon>
    </lineage>
</organism>
<dbReference type="GO" id="GO:0005730">
    <property type="term" value="C:nucleolus"/>
    <property type="evidence" value="ECO:0007669"/>
    <property type="project" value="TreeGrafter"/>
</dbReference>
<dbReference type="SMART" id="SM00474">
    <property type="entry name" value="35EXOc"/>
    <property type="match status" value="1"/>
</dbReference>
<keyword evidence="12" id="KW-1185">Reference proteome</keyword>
<dbReference type="GO" id="GO:0071039">
    <property type="term" value="P:nuclear polyadenylation-dependent CUT catabolic process"/>
    <property type="evidence" value="ECO:0007669"/>
    <property type="project" value="TreeGrafter"/>
</dbReference>
<dbReference type="FunFam" id="1.10.150.80:FF:000001">
    <property type="entry name" value="Putative exosome component 10"/>
    <property type="match status" value="1"/>
</dbReference>
<gene>
    <name evidence="11" type="ORF">AAP_01410</name>
</gene>
<keyword evidence="6 11" id="KW-0269">Exonuclease</keyword>
<evidence type="ECO:0000256" key="2">
    <source>
        <dbReference type="ARBA" id="ARBA00022552"/>
    </source>
</evidence>
<dbReference type="InterPro" id="IPR012337">
    <property type="entry name" value="RNaseH-like_sf"/>
</dbReference>
<comment type="subcellular location">
    <subcellularLocation>
        <location evidence="1">Nucleus</location>
    </subcellularLocation>
</comment>
<keyword evidence="2" id="KW-0698">rRNA processing</keyword>
<keyword evidence="4" id="KW-0378">Hydrolase</keyword>
<dbReference type="Pfam" id="PF08066">
    <property type="entry name" value="PMC2NT"/>
    <property type="match status" value="1"/>
</dbReference>
<dbReference type="AlphaFoldDB" id="A0A168BTS5"/>
<dbReference type="Proteomes" id="UP000242877">
    <property type="component" value="Unassembled WGS sequence"/>
</dbReference>
<dbReference type="CDD" id="cd06147">
    <property type="entry name" value="Rrp6p_like_exo"/>
    <property type="match status" value="1"/>
</dbReference>
<dbReference type="VEuPathDB" id="FungiDB:AAP_01410"/>
<dbReference type="InterPro" id="IPR012588">
    <property type="entry name" value="Exosome-assoc_fac_Rrp6_N"/>
</dbReference>
<evidence type="ECO:0000313" key="11">
    <source>
        <dbReference type="EMBL" id="KZZ95734.1"/>
    </source>
</evidence>
<dbReference type="InterPro" id="IPR002121">
    <property type="entry name" value="HRDC_dom"/>
</dbReference>
<dbReference type="GO" id="GO:0000176">
    <property type="term" value="C:nuclear exosome (RNase complex)"/>
    <property type="evidence" value="ECO:0007669"/>
    <property type="project" value="InterPro"/>
</dbReference>
<evidence type="ECO:0000256" key="8">
    <source>
        <dbReference type="ARBA" id="ARBA00043957"/>
    </source>
</evidence>
<keyword evidence="7" id="KW-0539">Nucleus</keyword>
<evidence type="ECO:0000256" key="5">
    <source>
        <dbReference type="ARBA" id="ARBA00022835"/>
    </source>
</evidence>
<dbReference type="GO" id="GO:0071035">
    <property type="term" value="P:nuclear polyadenylation-dependent rRNA catabolic process"/>
    <property type="evidence" value="ECO:0007669"/>
    <property type="project" value="TreeGrafter"/>
</dbReference>
<evidence type="ECO:0000256" key="6">
    <source>
        <dbReference type="ARBA" id="ARBA00022839"/>
    </source>
</evidence>
<dbReference type="EMBL" id="AZGZ01000004">
    <property type="protein sequence ID" value="KZZ95734.1"/>
    <property type="molecule type" value="Genomic_DNA"/>
</dbReference>
<dbReference type="InterPro" id="IPR044876">
    <property type="entry name" value="HRDC_dom_sf"/>
</dbReference>
<feature type="region of interest" description="Disordered" evidence="9">
    <location>
        <begin position="772"/>
        <end position="818"/>
    </location>
</feature>
<dbReference type="GO" id="GO:0071037">
    <property type="term" value="P:nuclear polyadenylation-dependent snRNA catabolic process"/>
    <property type="evidence" value="ECO:0007669"/>
    <property type="project" value="TreeGrafter"/>
</dbReference>
<dbReference type="GO" id="GO:0071051">
    <property type="term" value="P:poly(A)-dependent snoRNA 3'-end processing"/>
    <property type="evidence" value="ECO:0007669"/>
    <property type="project" value="TreeGrafter"/>
</dbReference>
<evidence type="ECO:0000256" key="9">
    <source>
        <dbReference type="SAM" id="MobiDB-lite"/>
    </source>
</evidence>
<dbReference type="OrthoDB" id="2250022at2759"/>
<sequence length="818" mass="90802">MDPSSDSASFREQSLSALKGLTRATNQLASQDLAFHKSLDSTVGPAVDEQGNKILDLANSLLRCVAGSDKNAPHLTDEDSVEDNWRSIVDVIDGLLEKADACLDEFTGLIKKNPQNTRDQKANATDAKAKFPNAYSRTSKIPKPQTEFENAPDNTNNSEPWKPLLTSKPHSTVSLSESLQPRDDGSYPNPYEAEIKQARYPSAAYVVAEPQGYLPFESTTATFVDTFEGVKKMLSQLKQAKEIAIDLEHHDTHSYQGIVCLMQISTRDADWIVDTLKPWRQDLQILNEVFADPKIMKVFHGAFMDMIWLQRDLGIYVVNLFDTFHAANALGYPKKSLKYLLDKFVNFQAEKQYQMADWRLRPLLPGMFDYARSDTHYLLYIYDLMRNELVENSDAESNLVDYVSDKSKEESLQRFERPTYDVETGKGSVGWYDLLLKSSVLFSKEQFAVFKAVHRWRDEVARAEDEGLQYVLAKHALFRIAHSMPVDAVTLLRAAAPVSPVVRAHVLELVELVKKAKLEGANGPELRDVLHPLADTPKTVSRPGTPTEKTHFGVPVVERAELSQFWGAEFHTPEPSLINFHSIDSAIEAFFLSLPMPAKSVDPADNAAAAVQTQAQAPVTTTAEEATTSQKTPKKPSNDIFTAKTFTSSSKKRKHEDTEDAPQQPSSSAAVQPEQSTSSTAPPTDELSLEGGQIKIVSPSPQMSKNQRKRRRQAEKRLARQQLELQEQEKRGQQPQDTGAAASATAASQPSAEANATPAAFDYTQAESVLHAAAPQSSTTGHQKKKKKNFNPYAKATHTGTGLGRIKRDTTGRSHTFK</sequence>
<dbReference type="Gene3D" id="3.30.420.10">
    <property type="entry name" value="Ribonuclease H-like superfamily/Ribonuclease H"/>
    <property type="match status" value="1"/>
</dbReference>
<evidence type="ECO:0000256" key="1">
    <source>
        <dbReference type="ARBA" id="ARBA00004123"/>
    </source>
</evidence>
<dbReference type="GO" id="GO:0000175">
    <property type="term" value="F:3'-5'-RNA exonuclease activity"/>
    <property type="evidence" value="ECO:0007669"/>
    <property type="project" value="InterPro"/>
</dbReference>
<dbReference type="GO" id="GO:0071036">
    <property type="term" value="P:nuclear polyadenylation-dependent snoRNA catabolic process"/>
    <property type="evidence" value="ECO:0007669"/>
    <property type="project" value="TreeGrafter"/>
</dbReference>
<comment type="similarity">
    <text evidence="8">Belongs to the exosome component 10/RRP6 family.</text>
</comment>
<dbReference type="GO" id="GO:0000467">
    <property type="term" value="P:exonucleolytic trimming to generate mature 3'-end of 5.8S rRNA from tricistronic rRNA transcript (SSU-rRNA, 5.8S rRNA, LSU-rRNA)"/>
    <property type="evidence" value="ECO:0007669"/>
    <property type="project" value="InterPro"/>
</dbReference>
<evidence type="ECO:0000256" key="7">
    <source>
        <dbReference type="ARBA" id="ARBA00023242"/>
    </source>
</evidence>
<dbReference type="InterPro" id="IPR010997">
    <property type="entry name" value="HRDC-like_sf"/>
</dbReference>
<keyword evidence="3" id="KW-0540">Nuclease</keyword>
<dbReference type="SUPFAM" id="SSF53098">
    <property type="entry name" value="Ribonuclease H-like"/>
    <property type="match status" value="1"/>
</dbReference>
<dbReference type="InterPro" id="IPR036397">
    <property type="entry name" value="RNaseH_sf"/>
</dbReference>
<dbReference type="Pfam" id="PF00570">
    <property type="entry name" value="HRDC"/>
    <property type="match status" value="1"/>
</dbReference>
<name>A0A168BTS5_9EURO</name>
<evidence type="ECO:0000256" key="3">
    <source>
        <dbReference type="ARBA" id="ARBA00022722"/>
    </source>
</evidence>
<keyword evidence="5" id="KW-0271">Exosome</keyword>
<comment type="caution">
    <text evidence="11">The sequence shown here is derived from an EMBL/GenBank/DDBJ whole genome shotgun (WGS) entry which is preliminary data.</text>
</comment>
<dbReference type="InterPro" id="IPR049559">
    <property type="entry name" value="Rrp6p-like_exo"/>
</dbReference>
<dbReference type="PANTHER" id="PTHR12124:SF47">
    <property type="entry name" value="EXOSOME COMPONENT 10"/>
    <property type="match status" value="1"/>
</dbReference>
<feature type="compositionally biased region" description="Low complexity" evidence="9">
    <location>
        <begin position="605"/>
        <end position="631"/>
    </location>
</feature>
<dbReference type="GO" id="GO:0071040">
    <property type="term" value="P:nuclear polyadenylation-dependent antisense transcript catabolic process"/>
    <property type="evidence" value="ECO:0007669"/>
    <property type="project" value="TreeGrafter"/>
</dbReference>
<reference evidence="11 12" key="1">
    <citation type="journal article" date="2016" name="Genome Biol. Evol.">
        <title>Divergent and convergent evolution of fungal pathogenicity.</title>
        <authorList>
            <person name="Shang Y."/>
            <person name="Xiao G."/>
            <person name="Zheng P."/>
            <person name="Cen K."/>
            <person name="Zhan S."/>
            <person name="Wang C."/>
        </authorList>
    </citation>
    <scope>NUCLEOTIDE SEQUENCE [LARGE SCALE GENOMIC DNA]</scope>
    <source>
        <strain evidence="11 12">ARSEF 7405</strain>
    </source>
</reference>
<dbReference type="GO" id="GO:0000166">
    <property type="term" value="F:nucleotide binding"/>
    <property type="evidence" value="ECO:0007669"/>
    <property type="project" value="InterPro"/>
</dbReference>
<dbReference type="GO" id="GO:0071044">
    <property type="term" value="P:histone mRNA catabolic process"/>
    <property type="evidence" value="ECO:0007669"/>
    <property type="project" value="TreeGrafter"/>
</dbReference>
<feature type="compositionally biased region" description="Polar residues" evidence="9">
    <location>
        <begin position="661"/>
        <end position="682"/>
    </location>
</feature>
<dbReference type="InterPro" id="IPR002562">
    <property type="entry name" value="3'-5'_exonuclease_dom"/>
</dbReference>
<feature type="compositionally biased region" description="Low complexity" evidence="9">
    <location>
        <begin position="738"/>
        <end position="757"/>
    </location>
</feature>
<accession>A0A168BTS5</accession>
<dbReference type="FunFam" id="3.30.420.10:FF:000059">
    <property type="entry name" value="Exosome complex exonuclease Rrp6"/>
    <property type="match status" value="1"/>
</dbReference>
<evidence type="ECO:0000259" key="10">
    <source>
        <dbReference type="PROSITE" id="PS50967"/>
    </source>
</evidence>
<dbReference type="GO" id="GO:0003727">
    <property type="term" value="F:single-stranded RNA binding"/>
    <property type="evidence" value="ECO:0007669"/>
    <property type="project" value="TreeGrafter"/>
</dbReference>
<protein>
    <submittedName>
        <fullName evidence="11">Exosome complex exonuclease RRP6</fullName>
    </submittedName>
</protein>
<dbReference type="PANTHER" id="PTHR12124">
    <property type="entry name" value="POLYMYOSITIS/SCLERODERMA AUTOANTIGEN-RELATED"/>
    <property type="match status" value="1"/>
</dbReference>
<feature type="region of interest" description="Disordered" evidence="9">
    <location>
        <begin position="605"/>
        <end position="760"/>
    </location>
</feature>
<feature type="domain" description="HRDC" evidence="10">
    <location>
        <begin position="443"/>
        <end position="523"/>
    </location>
</feature>
<dbReference type="GO" id="GO:0071038">
    <property type="term" value="P:TRAMP-dependent tRNA surveillance pathway"/>
    <property type="evidence" value="ECO:0007669"/>
    <property type="project" value="TreeGrafter"/>
</dbReference>
<feature type="region of interest" description="Disordered" evidence="9">
    <location>
        <begin position="132"/>
        <end position="187"/>
    </location>
</feature>
<evidence type="ECO:0000313" key="12">
    <source>
        <dbReference type="Proteomes" id="UP000242877"/>
    </source>
</evidence>
<proteinExistence type="inferred from homology"/>